<sequence>MRTAPIPFSLASVSTMKILVKSGRVKTGVWVSFLLSS</sequence>
<evidence type="ECO:0000313" key="1">
    <source>
        <dbReference type="EMBL" id="JAD63378.1"/>
    </source>
</evidence>
<protein>
    <submittedName>
        <fullName evidence="1">Uncharacterized protein</fullName>
    </submittedName>
</protein>
<dbReference type="EMBL" id="GBRH01234517">
    <property type="protein sequence ID" value="JAD63378.1"/>
    <property type="molecule type" value="Transcribed_RNA"/>
</dbReference>
<name>A0A0A9BMH3_ARUDO</name>
<proteinExistence type="predicted"/>
<accession>A0A0A9BMH3</accession>
<reference evidence="1" key="2">
    <citation type="journal article" date="2015" name="Data Brief">
        <title>Shoot transcriptome of the giant reed, Arundo donax.</title>
        <authorList>
            <person name="Barrero R.A."/>
            <person name="Guerrero F.D."/>
            <person name="Moolhuijzen P."/>
            <person name="Goolsby J.A."/>
            <person name="Tidwell J."/>
            <person name="Bellgard S.E."/>
            <person name="Bellgard M.I."/>
        </authorList>
    </citation>
    <scope>NUCLEOTIDE SEQUENCE</scope>
    <source>
        <tissue evidence="1">Shoot tissue taken approximately 20 cm above the soil surface</tissue>
    </source>
</reference>
<organism evidence="1">
    <name type="scientific">Arundo donax</name>
    <name type="common">Giant reed</name>
    <name type="synonym">Donax arundinaceus</name>
    <dbReference type="NCBI Taxonomy" id="35708"/>
    <lineage>
        <taxon>Eukaryota</taxon>
        <taxon>Viridiplantae</taxon>
        <taxon>Streptophyta</taxon>
        <taxon>Embryophyta</taxon>
        <taxon>Tracheophyta</taxon>
        <taxon>Spermatophyta</taxon>
        <taxon>Magnoliopsida</taxon>
        <taxon>Liliopsida</taxon>
        <taxon>Poales</taxon>
        <taxon>Poaceae</taxon>
        <taxon>PACMAD clade</taxon>
        <taxon>Arundinoideae</taxon>
        <taxon>Arundineae</taxon>
        <taxon>Arundo</taxon>
    </lineage>
</organism>
<dbReference type="AlphaFoldDB" id="A0A0A9BMH3"/>
<reference evidence="1" key="1">
    <citation type="submission" date="2014-09" db="EMBL/GenBank/DDBJ databases">
        <authorList>
            <person name="Magalhaes I.L.F."/>
            <person name="Oliveira U."/>
            <person name="Santos F.R."/>
            <person name="Vidigal T.H.D.A."/>
            <person name="Brescovit A.D."/>
            <person name="Santos A.J."/>
        </authorList>
    </citation>
    <scope>NUCLEOTIDE SEQUENCE</scope>
    <source>
        <tissue evidence="1">Shoot tissue taken approximately 20 cm above the soil surface</tissue>
    </source>
</reference>